<evidence type="ECO:0000259" key="7">
    <source>
        <dbReference type="Pfam" id="PF01490"/>
    </source>
</evidence>
<feature type="region of interest" description="Disordered" evidence="5">
    <location>
        <begin position="1"/>
        <end position="22"/>
    </location>
</feature>
<keyword evidence="2 6" id="KW-0812">Transmembrane</keyword>
<dbReference type="GO" id="GO:0016020">
    <property type="term" value="C:membrane"/>
    <property type="evidence" value="ECO:0007669"/>
    <property type="project" value="UniProtKB-SubCell"/>
</dbReference>
<feature type="domain" description="Amino acid transporter transmembrane" evidence="7">
    <location>
        <begin position="23"/>
        <end position="416"/>
    </location>
</feature>
<dbReference type="AlphaFoldDB" id="A0A6U6HZY8"/>
<accession>A0A6U6HZY8</accession>
<evidence type="ECO:0000256" key="5">
    <source>
        <dbReference type="SAM" id="MobiDB-lite"/>
    </source>
</evidence>
<feature type="transmembrane region" description="Helical" evidence="6">
    <location>
        <begin position="171"/>
        <end position="189"/>
    </location>
</feature>
<dbReference type="EMBL" id="HBGW01012418">
    <property type="protein sequence ID" value="CAD9515179.1"/>
    <property type="molecule type" value="Transcribed_RNA"/>
</dbReference>
<feature type="transmembrane region" description="Helical" evidence="6">
    <location>
        <begin position="209"/>
        <end position="236"/>
    </location>
</feature>
<feature type="transmembrane region" description="Helical" evidence="6">
    <location>
        <begin position="395"/>
        <end position="417"/>
    </location>
</feature>
<feature type="transmembrane region" description="Helical" evidence="6">
    <location>
        <begin position="87"/>
        <end position="113"/>
    </location>
</feature>
<dbReference type="GO" id="GO:0015179">
    <property type="term" value="F:L-amino acid transmembrane transporter activity"/>
    <property type="evidence" value="ECO:0007669"/>
    <property type="project" value="TreeGrafter"/>
</dbReference>
<gene>
    <name evidence="8" type="ORF">BRAN1462_LOCUS7920</name>
</gene>
<comment type="subcellular location">
    <subcellularLocation>
        <location evidence="1">Membrane</location>
        <topology evidence="1">Multi-pass membrane protein</topology>
    </subcellularLocation>
</comment>
<feature type="transmembrane region" description="Helical" evidence="6">
    <location>
        <begin position="361"/>
        <end position="383"/>
    </location>
</feature>
<dbReference type="InterPro" id="IPR013057">
    <property type="entry name" value="AA_transpt_TM"/>
</dbReference>
<name>A0A6U6HZY8_9DINO</name>
<evidence type="ECO:0000256" key="4">
    <source>
        <dbReference type="ARBA" id="ARBA00023136"/>
    </source>
</evidence>
<feature type="transmembrane region" description="Helical" evidence="6">
    <location>
        <begin position="256"/>
        <end position="277"/>
    </location>
</feature>
<evidence type="ECO:0000256" key="6">
    <source>
        <dbReference type="SAM" id="Phobius"/>
    </source>
</evidence>
<feature type="transmembrane region" description="Helical" evidence="6">
    <location>
        <begin position="297"/>
        <end position="317"/>
    </location>
</feature>
<evidence type="ECO:0000256" key="1">
    <source>
        <dbReference type="ARBA" id="ARBA00004141"/>
    </source>
</evidence>
<reference evidence="8" key="1">
    <citation type="submission" date="2021-01" db="EMBL/GenBank/DDBJ databases">
        <authorList>
            <person name="Corre E."/>
            <person name="Pelletier E."/>
            <person name="Niang G."/>
            <person name="Scheremetjew M."/>
            <person name="Finn R."/>
            <person name="Kale V."/>
            <person name="Holt S."/>
            <person name="Cochrane G."/>
            <person name="Meng A."/>
            <person name="Brown T."/>
            <person name="Cohen L."/>
        </authorList>
    </citation>
    <scope>NUCLEOTIDE SEQUENCE</scope>
    <source>
        <strain evidence="8">RCC3387</strain>
    </source>
</reference>
<keyword evidence="3 6" id="KW-1133">Transmembrane helix</keyword>
<feature type="transmembrane region" description="Helical" evidence="6">
    <location>
        <begin position="54"/>
        <end position="75"/>
    </location>
</feature>
<keyword evidence="4 6" id="KW-0472">Membrane</keyword>
<dbReference type="PANTHER" id="PTHR22950:SF652">
    <property type="entry name" value="TRANSMEMBRANE AMINO ACID TRANSPORTER FAMILY PROTEIN"/>
    <property type="match status" value="1"/>
</dbReference>
<evidence type="ECO:0000256" key="2">
    <source>
        <dbReference type="ARBA" id="ARBA00022692"/>
    </source>
</evidence>
<feature type="transmembrane region" description="Helical" evidence="6">
    <location>
        <begin position="337"/>
        <end position="355"/>
    </location>
</feature>
<feature type="transmembrane region" description="Helical" evidence="6">
    <location>
        <begin position="133"/>
        <end position="159"/>
    </location>
</feature>
<proteinExistence type="predicted"/>
<evidence type="ECO:0000256" key="3">
    <source>
        <dbReference type="ARBA" id="ARBA00022989"/>
    </source>
</evidence>
<sequence length="426" mass="43988">MEIDGPGSGLKEADDDPPPSVGASVPQSVFNLTKSIAGTGLLCLPAGVAGGTGLFAAAVITVALGAFSGYTFSIYGRACAATGKQTIFELGAAAGGPLLANAASWACVVRTAFTCLANSIVIRDSLSKTFERFCLPAFLCHPKVVLFGTSGFVLLPLCLLRDLSALSYTSLLGILATMYTIVFMVMRWLDGSYGPGGPFPDASSKPVELAAHAGWSLNMSTWVLVCALSTSTSAHFNAPKYWDQLRHRSVRRFNKVILLSYCAVLALSITAMGAGYLTFGAASKGLILNSYSLNDPFAVAARIAVSASVVCTFPLTFTGLRDGVLSLIGAAPDQGPFLATTLALLATITALGMWIPNVDFVVNLGGAVFGALLTYIFPSLLLLRAGVRLDGAEAALAKASVAFGVLLGAVGTVVAILKEAAPGALR</sequence>
<protein>
    <recommendedName>
        <fullName evidence="7">Amino acid transporter transmembrane domain-containing protein</fullName>
    </recommendedName>
</protein>
<organism evidence="8">
    <name type="scientific">Zooxanthella nutricula</name>
    <dbReference type="NCBI Taxonomy" id="1333877"/>
    <lineage>
        <taxon>Eukaryota</taxon>
        <taxon>Sar</taxon>
        <taxon>Alveolata</taxon>
        <taxon>Dinophyceae</taxon>
        <taxon>Peridiniales</taxon>
        <taxon>Peridiniales incertae sedis</taxon>
        <taxon>Zooxanthella</taxon>
    </lineage>
</organism>
<dbReference type="Pfam" id="PF01490">
    <property type="entry name" value="Aa_trans"/>
    <property type="match status" value="1"/>
</dbReference>
<evidence type="ECO:0000313" key="8">
    <source>
        <dbReference type="EMBL" id="CAD9515179.1"/>
    </source>
</evidence>
<dbReference type="PANTHER" id="PTHR22950">
    <property type="entry name" value="AMINO ACID TRANSPORTER"/>
    <property type="match status" value="1"/>
</dbReference>